<keyword evidence="1" id="KW-0808">Transferase</keyword>
<dbReference type="GO" id="GO:0008168">
    <property type="term" value="F:methyltransferase activity"/>
    <property type="evidence" value="ECO:0007669"/>
    <property type="project" value="UniProtKB-KW"/>
</dbReference>
<sequence>MTTRETTAFLPLDDIDLTLSLSDRVMVMAYGAIQWPWLLRSLDGGRKKDKAKLLAYLDLPQDALPNLGSWKADTHFLWHIVSAIEEMRPQQVVELGCGASTFVAARALQLFGGGKIVSFDQHGEFASTTQAWIRDNNMDVDIRHAPLGPPPAGWPGHWYQLSEVPAEIDLLIVDGPPWAIHPHVRGAAASLFPHLRPGGRVLLDDAARPGERVVARRWRKEHHNMDFTLDSKGAKGTLLGHKHPA</sequence>
<organism evidence="1 2">
    <name type="scientific">Sphingorhabdus rigui</name>
    <dbReference type="NCBI Taxonomy" id="1282858"/>
    <lineage>
        <taxon>Bacteria</taxon>
        <taxon>Pseudomonadati</taxon>
        <taxon>Pseudomonadota</taxon>
        <taxon>Alphaproteobacteria</taxon>
        <taxon>Sphingomonadales</taxon>
        <taxon>Sphingomonadaceae</taxon>
        <taxon>Sphingorhabdus</taxon>
    </lineage>
</organism>
<evidence type="ECO:0000313" key="2">
    <source>
        <dbReference type="Proteomes" id="UP000581447"/>
    </source>
</evidence>
<dbReference type="CDD" id="cd02440">
    <property type="entry name" value="AdoMet_MTases"/>
    <property type="match status" value="1"/>
</dbReference>
<dbReference type="GO" id="GO:0032259">
    <property type="term" value="P:methylation"/>
    <property type="evidence" value="ECO:0007669"/>
    <property type="project" value="UniProtKB-KW"/>
</dbReference>
<dbReference type="Gene3D" id="3.40.50.150">
    <property type="entry name" value="Vaccinia Virus protein VP39"/>
    <property type="match status" value="1"/>
</dbReference>
<dbReference type="InterPro" id="IPR029063">
    <property type="entry name" value="SAM-dependent_MTases_sf"/>
</dbReference>
<dbReference type="Pfam" id="PF13578">
    <property type="entry name" value="Methyltransf_24"/>
    <property type="match status" value="1"/>
</dbReference>
<evidence type="ECO:0000313" key="1">
    <source>
        <dbReference type="EMBL" id="MBB3942361.1"/>
    </source>
</evidence>
<proteinExistence type="predicted"/>
<protein>
    <submittedName>
        <fullName evidence="1">Putative O-methyltransferase YrrM</fullName>
    </submittedName>
</protein>
<dbReference type="AlphaFoldDB" id="A0A840AXJ8"/>
<comment type="caution">
    <text evidence="1">The sequence shown here is derived from an EMBL/GenBank/DDBJ whole genome shotgun (WGS) entry which is preliminary data.</text>
</comment>
<accession>A0A840AXJ8</accession>
<reference evidence="1 2" key="1">
    <citation type="submission" date="2020-08" db="EMBL/GenBank/DDBJ databases">
        <title>Genomic Encyclopedia of Type Strains, Phase IV (KMG-IV): sequencing the most valuable type-strain genomes for metagenomic binning, comparative biology and taxonomic classification.</title>
        <authorList>
            <person name="Goeker M."/>
        </authorList>
    </citation>
    <scope>NUCLEOTIDE SEQUENCE [LARGE SCALE GENOMIC DNA]</scope>
    <source>
        <strain evidence="1 2">DSM 29050</strain>
    </source>
</reference>
<dbReference type="Proteomes" id="UP000581447">
    <property type="component" value="Unassembled WGS sequence"/>
</dbReference>
<dbReference type="SUPFAM" id="SSF53335">
    <property type="entry name" value="S-adenosyl-L-methionine-dependent methyltransferases"/>
    <property type="match status" value="1"/>
</dbReference>
<gene>
    <name evidence="1" type="ORF">GGR91_000583</name>
</gene>
<dbReference type="RefSeq" id="WP_183939896.1">
    <property type="nucleotide sequence ID" value="NZ_BAABBG010000001.1"/>
</dbReference>
<keyword evidence="2" id="KW-1185">Reference proteome</keyword>
<name>A0A840AXJ8_9SPHN</name>
<keyword evidence="1" id="KW-0489">Methyltransferase</keyword>
<dbReference type="EMBL" id="JACIEA010000001">
    <property type="protein sequence ID" value="MBB3942361.1"/>
    <property type="molecule type" value="Genomic_DNA"/>
</dbReference>